<dbReference type="NCBIfam" id="NF010001">
    <property type="entry name" value="PRK13474.1"/>
    <property type="match status" value="1"/>
</dbReference>
<evidence type="ECO:0000256" key="11">
    <source>
        <dbReference type="ARBA" id="ARBA00023004"/>
    </source>
</evidence>
<dbReference type="InterPro" id="IPR017941">
    <property type="entry name" value="Rieske_2Fe-2S"/>
</dbReference>
<evidence type="ECO:0000256" key="6">
    <source>
        <dbReference type="ARBA" id="ARBA00022714"/>
    </source>
</evidence>
<evidence type="ECO:0000256" key="12">
    <source>
        <dbReference type="ARBA" id="ARBA00023014"/>
    </source>
</evidence>
<dbReference type="Gene3D" id="2.102.10.10">
    <property type="entry name" value="Rieske [2Fe-2S] iron-sulphur domain"/>
    <property type="match status" value="1"/>
</dbReference>
<proteinExistence type="inferred from homology"/>
<dbReference type="InterPro" id="IPR057415">
    <property type="entry name" value="TM_PetC"/>
</dbReference>
<evidence type="ECO:0000256" key="13">
    <source>
        <dbReference type="ARBA" id="ARBA00023136"/>
    </source>
</evidence>
<dbReference type="Proteomes" id="UP000007264">
    <property type="component" value="Unassembled WGS sequence"/>
</dbReference>
<dbReference type="CDD" id="cd03471">
    <property type="entry name" value="Rieske_cytochrome_b6f"/>
    <property type="match status" value="1"/>
</dbReference>
<dbReference type="OrthoDB" id="1637982at2759"/>
<keyword evidence="14" id="KW-1015">Disulfide bond</keyword>
<dbReference type="GO" id="GO:0046872">
    <property type="term" value="F:metal ion binding"/>
    <property type="evidence" value="ECO:0007669"/>
    <property type="project" value="UniProtKB-KW"/>
</dbReference>
<evidence type="ECO:0000256" key="4">
    <source>
        <dbReference type="ARBA" id="ARBA00022448"/>
    </source>
</evidence>
<dbReference type="STRING" id="574566.I0Z524"/>
<dbReference type="PANTHER" id="PTHR10134">
    <property type="entry name" value="CYTOCHROME B-C1 COMPLEX SUBUNIT RIESKE, MITOCHONDRIAL"/>
    <property type="match status" value="1"/>
</dbReference>
<dbReference type="PRINTS" id="PR00162">
    <property type="entry name" value="RIESKE"/>
</dbReference>
<dbReference type="eggNOG" id="KOG1671">
    <property type="taxonomic scope" value="Eukaryota"/>
</dbReference>
<keyword evidence="6" id="KW-0001">2Fe-2S</keyword>
<comment type="similarity">
    <text evidence="2">Belongs to the Rieske iron-sulfur protein family.</text>
</comment>
<dbReference type="RefSeq" id="XP_005650287.1">
    <property type="nucleotide sequence ID" value="XM_005650230.1"/>
</dbReference>
<dbReference type="EMBL" id="AGSI01000003">
    <property type="protein sequence ID" value="EIE25743.1"/>
    <property type="molecule type" value="Genomic_DNA"/>
</dbReference>
<name>I0Z524_COCSC</name>
<evidence type="ECO:0000313" key="19">
    <source>
        <dbReference type="EMBL" id="EIE25743.1"/>
    </source>
</evidence>
<evidence type="ECO:0000256" key="3">
    <source>
        <dbReference type="ARBA" id="ARBA00012952"/>
    </source>
</evidence>
<reference evidence="19 20" key="1">
    <citation type="journal article" date="2012" name="Genome Biol.">
        <title>The genome of the polar eukaryotic microalga coccomyxa subellipsoidea reveals traits of cold adaptation.</title>
        <authorList>
            <person name="Blanc G."/>
            <person name="Agarkova I."/>
            <person name="Grimwood J."/>
            <person name="Kuo A."/>
            <person name="Brueggeman A."/>
            <person name="Dunigan D."/>
            <person name="Gurnon J."/>
            <person name="Ladunga I."/>
            <person name="Lindquist E."/>
            <person name="Lucas S."/>
            <person name="Pangilinan J."/>
            <person name="Proschold T."/>
            <person name="Salamov A."/>
            <person name="Schmutz J."/>
            <person name="Weeks D."/>
            <person name="Yamada T."/>
            <person name="Claverie J.M."/>
            <person name="Grigoriev I."/>
            <person name="Van Etten J."/>
            <person name="Lomsadze A."/>
            <person name="Borodovsky M."/>
        </authorList>
    </citation>
    <scope>NUCLEOTIDE SEQUENCE [LARGE SCALE GENOMIC DNA]</scope>
    <source>
        <strain evidence="19 20">C-169</strain>
    </source>
</reference>
<keyword evidence="11" id="KW-0408">Iron</keyword>
<organism evidence="19 20">
    <name type="scientific">Coccomyxa subellipsoidea (strain C-169)</name>
    <name type="common">Green microalga</name>
    <dbReference type="NCBI Taxonomy" id="574566"/>
    <lineage>
        <taxon>Eukaryota</taxon>
        <taxon>Viridiplantae</taxon>
        <taxon>Chlorophyta</taxon>
        <taxon>core chlorophytes</taxon>
        <taxon>Trebouxiophyceae</taxon>
        <taxon>Trebouxiophyceae incertae sedis</taxon>
        <taxon>Coccomyxaceae</taxon>
        <taxon>Coccomyxa</taxon>
        <taxon>Coccomyxa subellipsoidea</taxon>
    </lineage>
</organism>
<dbReference type="Pfam" id="PF00355">
    <property type="entry name" value="Rieske"/>
    <property type="match status" value="1"/>
</dbReference>
<dbReference type="Pfam" id="PF25471">
    <property type="entry name" value="TM_PetC"/>
    <property type="match status" value="1"/>
</dbReference>
<dbReference type="KEGG" id="csl:COCSUDRAFT_46361"/>
<evidence type="ECO:0000256" key="2">
    <source>
        <dbReference type="ARBA" id="ARBA00010651"/>
    </source>
</evidence>
<feature type="transmembrane region" description="Helical" evidence="17">
    <location>
        <begin position="59"/>
        <end position="81"/>
    </location>
</feature>
<dbReference type="GO" id="GO:0051537">
    <property type="term" value="F:2 iron, 2 sulfur cluster binding"/>
    <property type="evidence" value="ECO:0007669"/>
    <property type="project" value="UniProtKB-KW"/>
</dbReference>
<comment type="subcellular location">
    <subcellularLocation>
        <location evidence="1">Plastid</location>
        <location evidence="1">Chloroplast thylakoid membrane</location>
        <topology evidence="1">Single-pass membrane protein</topology>
    </subcellularLocation>
</comment>
<dbReference type="GeneID" id="17043747"/>
<dbReference type="GO" id="GO:0009496">
    <property type="term" value="F:plastoquinol--plastocyanin reductase activity"/>
    <property type="evidence" value="ECO:0007669"/>
    <property type="project" value="UniProtKB-EC"/>
</dbReference>
<evidence type="ECO:0000256" key="17">
    <source>
        <dbReference type="SAM" id="Phobius"/>
    </source>
</evidence>
<dbReference type="AlphaFoldDB" id="I0Z524"/>
<evidence type="ECO:0000256" key="10">
    <source>
        <dbReference type="ARBA" id="ARBA00022989"/>
    </source>
</evidence>
<keyword evidence="5 17" id="KW-0812">Transmembrane</keyword>
<comment type="caution">
    <text evidence="19">The sequence shown here is derived from an EMBL/GenBank/DDBJ whole genome shotgun (WGS) entry which is preliminary data.</text>
</comment>
<evidence type="ECO:0000256" key="1">
    <source>
        <dbReference type="ARBA" id="ARBA00004581"/>
    </source>
</evidence>
<comment type="cofactor">
    <cofactor evidence="15">
        <name>[2Fe-2S] cluster</name>
        <dbReference type="ChEBI" id="CHEBI:190135"/>
    </cofactor>
</comment>
<dbReference type="InterPro" id="IPR005805">
    <property type="entry name" value="Rieske_Fe-S_prot_C"/>
</dbReference>
<dbReference type="FunFam" id="2.102.10.10:FF:000007">
    <property type="entry name" value="Cytochrome b6-f complex iron-sulfur subunit"/>
    <property type="match status" value="1"/>
</dbReference>
<dbReference type="InterPro" id="IPR014349">
    <property type="entry name" value="Rieske_Fe-S_prot"/>
</dbReference>
<sequence>MQSALIASPVGQRAGVFGTQVRRPAHLSAGALRAPVVTRAASIAAEDVPDMQKRTTMNLLLLGAASLPIGYMAFGFVALLVPPKIAGTAGGQIAKDAAGNDVKGSKWISTHKAGDHSLVQGLKGDATYLVVTEKNEIEKFGINAVCTHLGCVVPWNVNENKFMCPCHGSQYNFQGKVVRGPAPLSLALAHTDVVDDVVFLTEWKETDFRTGLNPWWA</sequence>
<protein>
    <recommendedName>
        <fullName evidence="3">plastoquinol--plastocyanin reductase</fullName>
        <ecNumber evidence="3">7.1.1.6</ecNumber>
    </recommendedName>
</protein>
<evidence type="ECO:0000256" key="8">
    <source>
        <dbReference type="ARBA" id="ARBA00022967"/>
    </source>
</evidence>
<evidence type="ECO:0000256" key="14">
    <source>
        <dbReference type="ARBA" id="ARBA00023157"/>
    </source>
</evidence>
<evidence type="ECO:0000256" key="16">
    <source>
        <dbReference type="ARBA" id="ARBA00047828"/>
    </source>
</evidence>
<dbReference type="EC" id="7.1.1.6" evidence="3"/>
<keyword evidence="7" id="KW-0479">Metal-binding</keyword>
<keyword evidence="12" id="KW-0411">Iron-sulfur</keyword>
<dbReference type="Gene3D" id="1.20.5.700">
    <property type="entry name" value="Single helix bin"/>
    <property type="match status" value="1"/>
</dbReference>
<evidence type="ECO:0000313" key="20">
    <source>
        <dbReference type="Proteomes" id="UP000007264"/>
    </source>
</evidence>
<evidence type="ECO:0000256" key="7">
    <source>
        <dbReference type="ARBA" id="ARBA00022723"/>
    </source>
</evidence>
<keyword evidence="13 17" id="KW-0472">Membrane</keyword>
<dbReference type="PROSITE" id="PS51296">
    <property type="entry name" value="RIESKE"/>
    <property type="match status" value="1"/>
</dbReference>
<keyword evidence="4" id="KW-0813">Transport</keyword>
<evidence type="ECO:0000256" key="15">
    <source>
        <dbReference type="ARBA" id="ARBA00034078"/>
    </source>
</evidence>
<accession>I0Z524</accession>
<keyword evidence="9" id="KW-0249">Electron transport</keyword>
<keyword evidence="8" id="KW-1278">Translocase</keyword>
<dbReference type="SUPFAM" id="SSF81502">
    <property type="entry name" value="ISP transmembrane anchor"/>
    <property type="match status" value="1"/>
</dbReference>
<keyword evidence="20" id="KW-1185">Reference proteome</keyword>
<dbReference type="InterPro" id="IPR036922">
    <property type="entry name" value="Rieske_2Fe-2S_sf"/>
</dbReference>
<dbReference type="GO" id="GO:0009535">
    <property type="term" value="C:chloroplast thylakoid membrane"/>
    <property type="evidence" value="ECO:0007669"/>
    <property type="project" value="UniProtKB-SubCell"/>
</dbReference>
<evidence type="ECO:0000256" key="5">
    <source>
        <dbReference type="ARBA" id="ARBA00022692"/>
    </source>
</evidence>
<evidence type="ECO:0000259" key="18">
    <source>
        <dbReference type="PROSITE" id="PS51296"/>
    </source>
</evidence>
<gene>
    <name evidence="19" type="ORF">COCSUDRAFT_46361</name>
</gene>
<comment type="catalytic activity">
    <reaction evidence="16">
        <text>2 oxidized [plastocyanin] + a plastoquinol + 2 H(+)(in) = 2 reduced [plastocyanin] + a plastoquinone + 4 H(+)(out)</text>
        <dbReference type="Rhea" id="RHEA:22148"/>
        <dbReference type="Rhea" id="RHEA-COMP:9561"/>
        <dbReference type="Rhea" id="RHEA-COMP:9562"/>
        <dbReference type="Rhea" id="RHEA-COMP:10039"/>
        <dbReference type="Rhea" id="RHEA-COMP:10040"/>
        <dbReference type="ChEBI" id="CHEBI:15378"/>
        <dbReference type="ChEBI" id="CHEBI:17757"/>
        <dbReference type="ChEBI" id="CHEBI:29036"/>
        <dbReference type="ChEBI" id="CHEBI:49552"/>
        <dbReference type="ChEBI" id="CHEBI:62192"/>
        <dbReference type="EC" id="7.1.1.6"/>
    </reaction>
</comment>
<dbReference type="SUPFAM" id="SSF50022">
    <property type="entry name" value="ISP domain"/>
    <property type="match status" value="1"/>
</dbReference>
<evidence type="ECO:0000256" key="9">
    <source>
        <dbReference type="ARBA" id="ARBA00022982"/>
    </source>
</evidence>
<feature type="domain" description="Rieske" evidence="18">
    <location>
        <begin position="107"/>
        <end position="200"/>
    </location>
</feature>
<keyword evidence="10 17" id="KW-1133">Transmembrane helix</keyword>